<accession>A0ABY1P0K2</accession>
<evidence type="ECO:0000313" key="3">
    <source>
        <dbReference type="Proteomes" id="UP001157960"/>
    </source>
</evidence>
<keyword evidence="3" id="KW-1185">Reference proteome</keyword>
<evidence type="ECO:0000256" key="1">
    <source>
        <dbReference type="SAM" id="Phobius"/>
    </source>
</evidence>
<keyword evidence="1" id="KW-0472">Membrane</keyword>
<comment type="caution">
    <text evidence="2">The sequence shown here is derived from an EMBL/GenBank/DDBJ whole genome shotgun (WGS) entry which is preliminary data.</text>
</comment>
<dbReference type="Proteomes" id="UP001157960">
    <property type="component" value="Unassembled WGS sequence"/>
</dbReference>
<protein>
    <submittedName>
        <fullName evidence="2">Uncharacterized protein</fullName>
    </submittedName>
</protein>
<name>A0ABY1P0K2_9FLAO</name>
<reference evidence="2 3" key="1">
    <citation type="submission" date="2017-05" db="EMBL/GenBank/DDBJ databases">
        <authorList>
            <person name="Varghese N."/>
            <person name="Submissions S."/>
        </authorList>
    </citation>
    <scope>NUCLEOTIDE SEQUENCE [LARGE SCALE GENOMIC DNA]</scope>
    <source>
        <strain evidence="2 3">DSM 28214</strain>
    </source>
</reference>
<sequence>MAREPFAAQLTSIWIGAFLFWSLSGFKGNFKDQLIEKNRNRNLIIGYLISIIFLILILYILFK</sequence>
<keyword evidence="1" id="KW-1133">Transmembrane helix</keyword>
<organism evidence="2 3">
    <name type="scientific">Chryseobacterium profundimaris</name>
    <dbReference type="NCBI Taxonomy" id="1387275"/>
    <lineage>
        <taxon>Bacteria</taxon>
        <taxon>Pseudomonadati</taxon>
        <taxon>Bacteroidota</taxon>
        <taxon>Flavobacteriia</taxon>
        <taxon>Flavobacteriales</taxon>
        <taxon>Weeksellaceae</taxon>
        <taxon>Chryseobacterium group</taxon>
        <taxon>Chryseobacterium</taxon>
    </lineage>
</organism>
<evidence type="ECO:0000313" key="2">
    <source>
        <dbReference type="EMBL" id="SMP22581.1"/>
    </source>
</evidence>
<feature type="transmembrane region" description="Helical" evidence="1">
    <location>
        <begin position="44"/>
        <end position="62"/>
    </location>
</feature>
<dbReference type="EMBL" id="FXTZ01000006">
    <property type="protein sequence ID" value="SMP22581.1"/>
    <property type="molecule type" value="Genomic_DNA"/>
</dbReference>
<feature type="transmembrane region" description="Helical" evidence="1">
    <location>
        <begin position="6"/>
        <end position="23"/>
    </location>
</feature>
<gene>
    <name evidence="2" type="ORF">SAMN06264346_106216</name>
</gene>
<keyword evidence="1" id="KW-0812">Transmembrane</keyword>
<proteinExistence type="predicted"/>
<dbReference type="RefSeq" id="WP_283422270.1">
    <property type="nucleotide sequence ID" value="NZ_FXTZ01000006.1"/>
</dbReference>